<protein>
    <submittedName>
        <fullName evidence="1">Uncharacterized protein</fullName>
    </submittedName>
</protein>
<accession>A0A6N4VCW8</accession>
<gene>
    <name evidence="1" type="ORF">MPOR_36710</name>
</gene>
<dbReference type="Proteomes" id="UP000466785">
    <property type="component" value="Chromosome"/>
</dbReference>
<dbReference type="AlphaFoldDB" id="A0A6N4VCW8"/>
<evidence type="ECO:0000313" key="1">
    <source>
        <dbReference type="EMBL" id="BBX52645.1"/>
    </source>
</evidence>
<keyword evidence="2" id="KW-1185">Reference proteome</keyword>
<name>A0A6N4VCW8_9MYCO</name>
<dbReference type="EMBL" id="AP022570">
    <property type="protein sequence ID" value="BBX52645.1"/>
    <property type="molecule type" value="Genomic_DNA"/>
</dbReference>
<dbReference type="KEGG" id="mpof:MPOR_36710"/>
<proteinExistence type="predicted"/>
<reference evidence="1 2" key="1">
    <citation type="journal article" date="2019" name="Emerg. Microbes Infect.">
        <title>Comprehensive subspecies identification of 175 nontuberculous mycobacteria species based on 7547 genomic profiles.</title>
        <authorList>
            <person name="Matsumoto Y."/>
            <person name="Kinjo T."/>
            <person name="Motooka D."/>
            <person name="Nabeya D."/>
            <person name="Jung N."/>
            <person name="Uechi K."/>
            <person name="Horii T."/>
            <person name="Iida T."/>
            <person name="Fujita J."/>
            <person name="Nakamura S."/>
        </authorList>
    </citation>
    <scope>NUCLEOTIDE SEQUENCE [LARGE SCALE GENOMIC DNA]</scope>
    <source>
        <strain evidence="1 2">JCM 12603</strain>
    </source>
</reference>
<organism evidence="1 2">
    <name type="scientific">Mycolicibacterium poriferae</name>
    <dbReference type="NCBI Taxonomy" id="39694"/>
    <lineage>
        <taxon>Bacteria</taxon>
        <taxon>Bacillati</taxon>
        <taxon>Actinomycetota</taxon>
        <taxon>Actinomycetes</taxon>
        <taxon>Mycobacteriales</taxon>
        <taxon>Mycobacteriaceae</taxon>
        <taxon>Mycolicibacterium</taxon>
    </lineage>
</organism>
<sequence>MTLIDPLPRGGRGTRGSQPALCWPTSLAVTAAHDRPHGTDLLDAVNGWVVVGDCDEMGVQTSVR</sequence>
<evidence type="ECO:0000313" key="2">
    <source>
        <dbReference type="Proteomes" id="UP000466785"/>
    </source>
</evidence>